<name>A0A8H5YXU7_9HYPO</name>
<keyword evidence="9" id="KW-0804">Transcription</keyword>
<dbReference type="Pfam" id="PF02826">
    <property type="entry name" value="2-Hacid_dh_C"/>
    <property type="match status" value="1"/>
</dbReference>
<dbReference type="Pfam" id="PF00172">
    <property type="entry name" value="Zn_clus"/>
    <property type="match status" value="1"/>
</dbReference>
<feature type="region of interest" description="Disordered" evidence="11">
    <location>
        <begin position="355"/>
        <end position="411"/>
    </location>
</feature>
<feature type="compositionally biased region" description="Polar residues" evidence="11">
    <location>
        <begin position="529"/>
        <end position="540"/>
    </location>
</feature>
<evidence type="ECO:0000256" key="1">
    <source>
        <dbReference type="ARBA" id="ARBA00004123"/>
    </source>
</evidence>
<dbReference type="CDD" id="cd00067">
    <property type="entry name" value="GAL4"/>
    <property type="match status" value="1"/>
</dbReference>
<dbReference type="Pfam" id="PF04082">
    <property type="entry name" value="Fungal_trans"/>
    <property type="match status" value="1"/>
</dbReference>
<gene>
    <name evidence="13" type="ORF">FGLOB1_1239</name>
</gene>
<evidence type="ECO:0000256" key="10">
    <source>
        <dbReference type="ARBA" id="ARBA00023242"/>
    </source>
</evidence>
<dbReference type="InterPro" id="IPR006139">
    <property type="entry name" value="D-isomer_2_OHA_DH_cat_dom"/>
</dbReference>
<dbReference type="PROSITE" id="PS00671">
    <property type="entry name" value="D_2_HYDROXYACID_DH_3"/>
    <property type="match status" value="1"/>
</dbReference>
<dbReference type="SMART" id="SM00906">
    <property type="entry name" value="Fungal_trans"/>
    <property type="match status" value="1"/>
</dbReference>
<dbReference type="PROSITE" id="PS50048">
    <property type="entry name" value="ZN2_CY6_FUNGAL_2"/>
    <property type="match status" value="1"/>
</dbReference>
<dbReference type="Proteomes" id="UP000532311">
    <property type="component" value="Unassembled WGS sequence"/>
</dbReference>
<dbReference type="GO" id="GO:0016616">
    <property type="term" value="F:oxidoreductase activity, acting on the CH-OH group of donors, NAD or NADP as acceptor"/>
    <property type="evidence" value="ECO:0007669"/>
    <property type="project" value="InterPro"/>
</dbReference>
<sequence length="978" mass="109010">MADRKSTVYVLDPYHPDAIAVLQQSSDINVVLPTDPNKNQYTENATAVMLRSETRLGADELSKCKRLKYIVKQGVGVDNIDLKAAVTAGIKVYNTPGLNGEAVAELTLALALTLSRRVAEIDRRTRNGEAIVRSQTLGKSLFKKTLGVIGMGNIGLAVAKKWVGAMEGSIVAYDPFSDGKQWLSTFGESRFRQVSKLHDLLSASDVITLHLPLTKDTENIISSAEFNAMKDGTVLLNCARGGLVDEDALLTALKSGKLFGAGLDAMKVEPPTIEAYPELLALPNVVLTPHVGASTVENQSQSGLAVAEITMALLRGEEKGNRDDVPEWKALTRSRLKLFRDRSLQCSLHLDLSSTSLQQPRHDEPNQSEAHQKKEKNTSHFTGHICNPTKAIMPKTRREPRESPPRPKKTARLTCKNCRARKVRCDGGQPVCGICIAYNETCQYDRPPPMTQIRAMADRIAQLEQTIKDLQNKDGNSIARSRKVGAVPADTGVSTLTEPLPTIEVADGPLDTARAYYDTTSAVHDPRETPSQATTGQVTVAHSPETRQPLPMETPELRFWEDQAVESAAVYLSIPQDVIRRLFATHWTWVHANFMFVPRALFLRDAAVGGEFFSQFLLSVLCLHSTRFRERHLTEQLLARAKLEFSHEIHKEGSIPLVQALLQFSAREIGRGSVSQAWLYGGMAFRVAIDIGLFSLSPGKSEGIVWMQLGRHLAWSCFFWDKTLSLYLGRTPSLPEPPKWDPALPEEPETELWPPYPIPDDEALQSYQPRPSHLLLCFAYTCKISLIINDILFTQQMLYHTTIILLHRPFLNNPVCWRACQEASQAVEQLLQLLDNTFGFQRFTYIMAYCTYTAATVVVQDMKNGRPDTTQRFKMFMRALNAITVSCPGIRRSIEILTRGLGRVSVEQEPPAFPEQVPQIPAFPYTDFGYIFAEGADETSHDTSTDSNPFFNLDSFPQLWFNELSNGVFDDAHVENPM</sequence>
<evidence type="ECO:0000256" key="5">
    <source>
        <dbReference type="ARBA" id="ARBA00023002"/>
    </source>
</evidence>
<dbReference type="InterPro" id="IPR036291">
    <property type="entry name" value="NAD(P)-bd_dom_sf"/>
</dbReference>
<comment type="subcellular location">
    <subcellularLocation>
        <location evidence="1">Nucleus</location>
    </subcellularLocation>
</comment>
<dbReference type="Gene3D" id="3.40.50.720">
    <property type="entry name" value="NAD(P)-binding Rossmann-like Domain"/>
    <property type="match status" value="2"/>
</dbReference>
<feature type="region of interest" description="Disordered" evidence="11">
    <location>
        <begin position="523"/>
        <end position="550"/>
    </location>
</feature>
<dbReference type="PANTHER" id="PTHR31313">
    <property type="entry name" value="TY1 ENHANCER ACTIVATOR"/>
    <property type="match status" value="1"/>
</dbReference>
<accession>A0A8H5YXU7</accession>
<proteinExistence type="inferred from homology"/>
<keyword evidence="6" id="KW-0805">Transcription regulation</keyword>
<evidence type="ECO:0000256" key="3">
    <source>
        <dbReference type="ARBA" id="ARBA00022723"/>
    </source>
</evidence>
<dbReference type="PROSITE" id="PS00065">
    <property type="entry name" value="D_2_HYDROXYACID_DH_1"/>
    <property type="match status" value="1"/>
</dbReference>
<dbReference type="InterPro" id="IPR007219">
    <property type="entry name" value="XnlR_reg_dom"/>
</dbReference>
<dbReference type="EMBL" id="JAAQPF010000037">
    <property type="protein sequence ID" value="KAF5719327.1"/>
    <property type="molecule type" value="Genomic_DNA"/>
</dbReference>
<dbReference type="PROSITE" id="PS00670">
    <property type="entry name" value="D_2_HYDROXYACID_DH_2"/>
    <property type="match status" value="1"/>
</dbReference>
<evidence type="ECO:0000256" key="4">
    <source>
        <dbReference type="ARBA" id="ARBA00022833"/>
    </source>
</evidence>
<dbReference type="InterPro" id="IPR051615">
    <property type="entry name" value="Transcr_Regulatory_Elem"/>
</dbReference>
<dbReference type="SUPFAM" id="SSF51735">
    <property type="entry name" value="NAD(P)-binding Rossmann-fold domains"/>
    <property type="match status" value="1"/>
</dbReference>
<dbReference type="InterPro" id="IPR036864">
    <property type="entry name" value="Zn2-C6_fun-type_DNA-bd_sf"/>
</dbReference>
<reference evidence="13 14" key="1">
    <citation type="submission" date="2020-05" db="EMBL/GenBank/DDBJ databases">
        <title>Identification and distribution of gene clusters putatively required for synthesis of sphingolipid metabolism inhibitors in phylogenetically diverse species of the filamentous fungus Fusarium.</title>
        <authorList>
            <person name="Kim H.-S."/>
            <person name="Busman M."/>
            <person name="Brown D.W."/>
            <person name="Divon H."/>
            <person name="Uhlig S."/>
            <person name="Proctor R.H."/>
        </authorList>
    </citation>
    <scope>NUCLEOTIDE SEQUENCE [LARGE SCALE GENOMIC DNA]</scope>
    <source>
        <strain evidence="13 14">NRRL 26131</strain>
    </source>
</reference>
<dbReference type="GO" id="GO:0000981">
    <property type="term" value="F:DNA-binding transcription factor activity, RNA polymerase II-specific"/>
    <property type="evidence" value="ECO:0007669"/>
    <property type="project" value="InterPro"/>
</dbReference>
<protein>
    <submittedName>
        <fullName evidence="13">Regulatory protein</fullName>
    </submittedName>
</protein>
<evidence type="ECO:0000256" key="11">
    <source>
        <dbReference type="SAM" id="MobiDB-lite"/>
    </source>
</evidence>
<dbReference type="GO" id="GO:0008270">
    <property type="term" value="F:zinc ion binding"/>
    <property type="evidence" value="ECO:0007669"/>
    <property type="project" value="InterPro"/>
</dbReference>
<dbReference type="SUPFAM" id="SSF57701">
    <property type="entry name" value="Zn2/Cys6 DNA-binding domain"/>
    <property type="match status" value="1"/>
</dbReference>
<dbReference type="InterPro" id="IPR006140">
    <property type="entry name" value="D-isomer_DH_NAD-bd"/>
</dbReference>
<dbReference type="GO" id="GO:0005634">
    <property type="term" value="C:nucleus"/>
    <property type="evidence" value="ECO:0007669"/>
    <property type="project" value="UniProtKB-SubCell"/>
</dbReference>
<keyword evidence="4" id="KW-0862">Zinc</keyword>
<evidence type="ECO:0000256" key="8">
    <source>
        <dbReference type="ARBA" id="ARBA00023125"/>
    </source>
</evidence>
<feature type="compositionally biased region" description="Basic and acidic residues" evidence="11">
    <location>
        <begin position="396"/>
        <end position="405"/>
    </location>
</feature>
<dbReference type="InterPro" id="IPR029753">
    <property type="entry name" value="D-isomer_DH_CS"/>
</dbReference>
<dbReference type="Pfam" id="PF00389">
    <property type="entry name" value="2-Hacid_dh"/>
    <property type="match status" value="1"/>
</dbReference>
<dbReference type="SMART" id="SM00066">
    <property type="entry name" value="GAL4"/>
    <property type="match status" value="1"/>
</dbReference>
<dbReference type="AlphaFoldDB" id="A0A8H5YXU7"/>
<keyword evidence="14" id="KW-1185">Reference proteome</keyword>
<evidence type="ECO:0000259" key="12">
    <source>
        <dbReference type="PROSITE" id="PS50048"/>
    </source>
</evidence>
<dbReference type="InterPro" id="IPR029752">
    <property type="entry name" value="D-isomer_DH_CS1"/>
</dbReference>
<evidence type="ECO:0000313" key="14">
    <source>
        <dbReference type="Proteomes" id="UP000532311"/>
    </source>
</evidence>
<dbReference type="PANTHER" id="PTHR31313:SF85">
    <property type="entry name" value="ZN(II)2CYS6 TRANSCRIPTION FACTOR (EUROFUNG)"/>
    <property type="match status" value="1"/>
</dbReference>
<dbReference type="GO" id="GO:0003677">
    <property type="term" value="F:DNA binding"/>
    <property type="evidence" value="ECO:0007669"/>
    <property type="project" value="UniProtKB-KW"/>
</dbReference>
<keyword evidence="5" id="KW-0560">Oxidoreductase</keyword>
<keyword evidence="8" id="KW-0238">DNA-binding</keyword>
<dbReference type="CDD" id="cd12148">
    <property type="entry name" value="fungal_TF_MHR"/>
    <property type="match status" value="1"/>
</dbReference>
<dbReference type="SUPFAM" id="SSF52283">
    <property type="entry name" value="Formate/glycerate dehydrogenase catalytic domain-like"/>
    <property type="match status" value="1"/>
</dbReference>
<dbReference type="InterPro" id="IPR001138">
    <property type="entry name" value="Zn2Cys6_DnaBD"/>
</dbReference>
<dbReference type="GO" id="GO:0051287">
    <property type="term" value="F:NAD binding"/>
    <property type="evidence" value="ECO:0007669"/>
    <property type="project" value="InterPro"/>
</dbReference>
<comment type="caution">
    <text evidence="13">The sequence shown here is derived from an EMBL/GenBank/DDBJ whole genome shotgun (WGS) entry which is preliminary data.</text>
</comment>
<organism evidence="13 14">
    <name type="scientific">Fusarium globosum</name>
    <dbReference type="NCBI Taxonomy" id="78864"/>
    <lineage>
        <taxon>Eukaryota</taxon>
        <taxon>Fungi</taxon>
        <taxon>Dikarya</taxon>
        <taxon>Ascomycota</taxon>
        <taxon>Pezizomycotina</taxon>
        <taxon>Sordariomycetes</taxon>
        <taxon>Hypocreomycetidae</taxon>
        <taxon>Hypocreales</taxon>
        <taxon>Nectriaceae</taxon>
        <taxon>Fusarium</taxon>
        <taxon>Fusarium fujikuroi species complex</taxon>
    </lineage>
</organism>
<comment type="similarity">
    <text evidence="2">Belongs to the D-isomer specific 2-hydroxyacid dehydrogenase family.</text>
</comment>
<keyword evidence="7" id="KW-0520">NAD</keyword>
<dbReference type="FunFam" id="3.40.50.720:FF:000203">
    <property type="entry name" value="D-3-phosphoglycerate dehydrogenase (SerA)"/>
    <property type="match status" value="1"/>
</dbReference>
<keyword evidence="3" id="KW-0479">Metal-binding</keyword>
<evidence type="ECO:0000313" key="13">
    <source>
        <dbReference type="EMBL" id="KAF5719327.1"/>
    </source>
</evidence>
<evidence type="ECO:0000256" key="2">
    <source>
        <dbReference type="ARBA" id="ARBA00005854"/>
    </source>
</evidence>
<feature type="compositionally biased region" description="Basic and acidic residues" evidence="11">
    <location>
        <begin position="360"/>
        <end position="378"/>
    </location>
</feature>
<dbReference type="PROSITE" id="PS00463">
    <property type="entry name" value="ZN2_CY6_FUNGAL_1"/>
    <property type="match status" value="1"/>
</dbReference>
<evidence type="ECO:0000256" key="6">
    <source>
        <dbReference type="ARBA" id="ARBA00023015"/>
    </source>
</evidence>
<evidence type="ECO:0000256" key="9">
    <source>
        <dbReference type="ARBA" id="ARBA00023163"/>
    </source>
</evidence>
<dbReference type="GO" id="GO:0006351">
    <property type="term" value="P:DNA-templated transcription"/>
    <property type="evidence" value="ECO:0007669"/>
    <property type="project" value="InterPro"/>
</dbReference>
<feature type="domain" description="Zn(2)-C6 fungal-type" evidence="12">
    <location>
        <begin position="414"/>
        <end position="444"/>
    </location>
</feature>
<dbReference type="Gene3D" id="4.10.240.10">
    <property type="entry name" value="Zn(2)-C6 fungal-type DNA-binding domain"/>
    <property type="match status" value="1"/>
</dbReference>
<evidence type="ECO:0000256" key="7">
    <source>
        <dbReference type="ARBA" id="ARBA00023027"/>
    </source>
</evidence>
<keyword evidence="10" id="KW-0539">Nucleus</keyword>